<accession>A0A7X5UZ95</accession>
<dbReference type="InterPro" id="IPR032710">
    <property type="entry name" value="NTF2-like_dom_sf"/>
</dbReference>
<feature type="domain" description="DUF4440" evidence="2">
    <location>
        <begin position="41"/>
        <end position="152"/>
    </location>
</feature>
<feature type="chain" id="PRO_5030843382" evidence="1">
    <location>
        <begin position="22"/>
        <end position="170"/>
    </location>
</feature>
<keyword evidence="3" id="KW-0413">Isomerase</keyword>
<sequence length="170" mass="18434">MLLRVAILATAISTVSGQAAATSSDARCPHAATAGPAVEAIRALELRGARANVDGWSIEEARSFFAPDFVSIQPDGSVTRLDKVLTAFADGRNAGFARSFDITELEIRVYGCNAAIVIGAADIRARAAPPDAPAWRVRFLNIWRRDGERWRLTANQFARIPPDPYQDLEP</sequence>
<comment type="caution">
    <text evidence="3">The sequence shown here is derived from an EMBL/GenBank/DDBJ whole genome shotgun (WGS) entry which is preliminary data.</text>
</comment>
<dbReference type="AlphaFoldDB" id="A0A7X5UZ95"/>
<keyword evidence="4" id="KW-1185">Reference proteome</keyword>
<dbReference type="GO" id="GO:0016853">
    <property type="term" value="F:isomerase activity"/>
    <property type="evidence" value="ECO:0007669"/>
    <property type="project" value="UniProtKB-KW"/>
</dbReference>
<dbReference type="EMBL" id="JAASQV010000001">
    <property type="protein sequence ID" value="NIJ64987.1"/>
    <property type="molecule type" value="Genomic_DNA"/>
</dbReference>
<dbReference type="Proteomes" id="UP000564677">
    <property type="component" value="Unassembled WGS sequence"/>
</dbReference>
<dbReference type="Pfam" id="PF14534">
    <property type="entry name" value="DUF4440"/>
    <property type="match status" value="1"/>
</dbReference>
<reference evidence="3 4" key="1">
    <citation type="submission" date="2020-03" db="EMBL/GenBank/DDBJ databases">
        <title>Genomic Encyclopedia of Type Strains, Phase IV (KMG-IV): sequencing the most valuable type-strain genomes for metagenomic binning, comparative biology and taxonomic classification.</title>
        <authorList>
            <person name="Goeker M."/>
        </authorList>
    </citation>
    <scope>NUCLEOTIDE SEQUENCE [LARGE SCALE GENOMIC DNA]</scope>
    <source>
        <strain evidence="3 4">DSM 4733</strain>
    </source>
</reference>
<name>A0A7X5UZ95_9SPHN</name>
<dbReference type="Gene3D" id="3.10.450.50">
    <property type="match status" value="1"/>
</dbReference>
<dbReference type="InterPro" id="IPR027843">
    <property type="entry name" value="DUF4440"/>
</dbReference>
<dbReference type="SUPFAM" id="SSF54427">
    <property type="entry name" value="NTF2-like"/>
    <property type="match status" value="1"/>
</dbReference>
<evidence type="ECO:0000256" key="1">
    <source>
        <dbReference type="SAM" id="SignalP"/>
    </source>
</evidence>
<feature type="signal peptide" evidence="1">
    <location>
        <begin position="1"/>
        <end position="21"/>
    </location>
</feature>
<gene>
    <name evidence="3" type="ORF">FHR20_001918</name>
</gene>
<protein>
    <submittedName>
        <fullName evidence="3">Ketosteroid isomerase-like protein</fullName>
    </submittedName>
</protein>
<dbReference type="RefSeq" id="WP_167299276.1">
    <property type="nucleotide sequence ID" value="NZ_JAASQV010000001.1"/>
</dbReference>
<proteinExistence type="predicted"/>
<keyword evidence="1" id="KW-0732">Signal</keyword>
<evidence type="ECO:0000313" key="3">
    <source>
        <dbReference type="EMBL" id="NIJ64987.1"/>
    </source>
</evidence>
<organism evidence="3 4">
    <name type="scientific">Sphingomonas leidyi</name>
    <dbReference type="NCBI Taxonomy" id="68569"/>
    <lineage>
        <taxon>Bacteria</taxon>
        <taxon>Pseudomonadati</taxon>
        <taxon>Pseudomonadota</taxon>
        <taxon>Alphaproteobacteria</taxon>
        <taxon>Sphingomonadales</taxon>
        <taxon>Sphingomonadaceae</taxon>
        <taxon>Sphingomonas</taxon>
    </lineage>
</organism>
<evidence type="ECO:0000259" key="2">
    <source>
        <dbReference type="Pfam" id="PF14534"/>
    </source>
</evidence>
<evidence type="ECO:0000313" key="4">
    <source>
        <dbReference type="Proteomes" id="UP000564677"/>
    </source>
</evidence>